<dbReference type="EMBL" id="PISE01000040">
    <property type="protein sequence ID" value="PKG22559.1"/>
    <property type="molecule type" value="Genomic_DNA"/>
</dbReference>
<sequence length="115" mass="13153">MEFIHIENVQQELDKKSNKEVYIHLETTNGAYANHEDETFFNSGAYIRNAKLSFEYGKITGNGPYRIGLKTEFGWIYAEGINHYEVDEKNRLLLAGLDFSGKLAVALEISETPFE</sequence>
<accession>A0A2N0YZ80</accession>
<protein>
    <submittedName>
        <fullName evidence="1">DUF1806 domain-containing protein</fullName>
    </submittedName>
</protein>
<proteinExistence type="predicted"/>
<reference evidence="1 2" key="1">
    <citation type="journal article" date="2003" name="Int. J. Syst. Evol. Microbiol.">
        <title>Bacillus nealsonii sp. nov., isolated from a spacecraft-assembly facility, whose spores are gamma-radiation resistant.</title>
        <authorList>
            <person name="Venkateswaran K."/>
            <person name="Kempf M."/>
            <person name="Chen F."/>
            <person name="Satomi M."/>
            <person name="Nicholson W."/>
            <person name="Kern R."/>
        </authorList>
    </citation>
    <scope>NUCLEOTIDE SEQUENCE [LARGE SCALE GENOMIC DNA]</scope>
    <source>
        <strain evidence="1 2">FO-92</strain>
    </source>
</reference>
<dbReference type="OrthoDB" id="2352913at2"/>
<name>A0A2N0YZ80_9BACI</name>
<dbReference type="RefSeq" id="WP_101178313.1">
    <property type="nucleotide sequence ID" value="NZ_PISE01000040.1"/>
</dbReference>
<dbReference type="InterPro" id="IPR014934">
    <property type="entry name" value="DUF1806"/>
</dbReference>
<dbReference type="InterPro" id="IPR036492">
    <property type="entry name" value="YojF_sf"/>
</dbReference>
<dbReference type="Pfam" id="PF08830">
    <property type="entry name" value="DUF1806"/>
    <property type="match status" value="1"/>
</dbReference>
<evidence type="ECO:0000313" key="1">
    <source>
        <dbReference type="EMBL" id="PKG22559.1"/>
    </source>
</evidence>
<evidence type="ECO:0000313" key="2">
    <source>
        <dbReference type="Proteomes" id="UP000233375"/>
    </source>
</evidence>
<keyword evidence="2" id="KW-1185">Reference proteome</keyword>
<comment type="caution">
    <text evidence="1">The sequence shown here is derived from an EMBL/GenBank/DDBJ whole genome shotgun (WGS) entry which is preliminary data.</text>
</comment>
<gene>
    <name evidence="1" type="ORF">CWS01_16700</name>
</gene>
<dbReference type="SUPFAM" id="SSF89442">
    <property type="entry name" value="Hypothetical protein YojF"/>
    <property type="match status" value="1"/>
</dbReference>
<dbReference type="AlphaFoldDB" id="A0A2N0YZ80"/>
<dbReference type="Gene3D" id="2.70.180.10">
    <property type="entry name" value="Hypothetical protein YojF"/>
    <property type="match status" value="1"/>
</dbReference>
<organism evidence="1 2">
    <name type="scientific">Niallia nealsonii</name>
    <dbReference type="NCBI Taxonomy" id="115979"/>
    <lineage>
        <taxon>Bacteria</taxon>
        <taxon>Bacillati</taxon>
        <taxon>Bacillota</taxon>
        <taxon>Bacilli</taxon>
        <taxon>Bacillales</taxon>
        <taxon>Bacillaceae</taxon>
        <taxon>Niallia</taxon>
    </lineage>
</organism>
<dbReference type="Proteomes" id="UP000233375">
    <property type="component" value="Unassembled WGS sequence"/>
</dbReference>